<evidence type="ECO:0000313" key="8">
    <source>
        <dbReference type="Proteomes" id="UP000789833"/>
    </source>
</evidence>
<comment type="similarity">
    <text evidence="2">Belongs to the TerC family.</text>
</comment>
<dbReference type="EMBL" id="CAKJTJ010000039">
    <property type="protein sequence ID" value="CAG9623226.1"/>
    <property type="molecule type" value="Genomic_DNA"/>
</dbReference>
<evidence type="ECO:0000313" key="7">
    <source>
        <dbReference type="EMBL" id="CAG9623226.1"/>
    </source>
</evidence>
<comment type="subcellular location">
    <subcellularLocation>
        <location evidence="1">Membrane</location>
        <topology evidence="1">Multi-pass membrane protein</topology>
    </subcellularLocation>
</comment>
<dbReference type="PANTHER" id="PTHR30238:SF4">
    <property type="entry name" value="SLL1022 PROTEIN"/>
    <property type="match status" value="1"/>
</dbReference>
<dbReference type="PANTHER" id="PTHR30238">
    <property type="entry name" value="MEMBRANE BOUND PREDICTED REDOX MODULATOR"/>
    <property type="match status" value="1"/>
</dbReference>
<keyword evidence="8" id="KW-1185">Reference proteome</keyword>
<organism evidence="7 8">
    <name type="scientific">Sutcliffiella rhizosphaerae</name>
    <dbReference type="NCBI Taxonomy" id="2880967"/>
    <lineage>
        <taxon>Bacteria</taxon>
        <taxon>Bacillati</taxon>
        <taxon>Bacillota</taxon>
        <taxon>Bacilli</taxon>
        <taxon>Bacillales</taxon>
        <taxon>Bacillaceae</taxon>
        <taxon>Sutcliffiella</taxon>
    </lineage>
</organism>
<evidence type="ECO:0000256" key="3">
    <source>
        <dbReference type="ARBA" id="ARBA00022692"/>
    </source>
</evidence>
<reference evidence="7 8" key="1">
    <citation type="submission" date="2021-10" db="EMBL/GenBank/DDBJ databases">
        <authorList>
            <person name="Criscuolo A."/>
        </authorList>
    </citation>
    <scope>NUCLEOTIDE SEQUENCE [LARGE SCALE GENOMIC DNA]</scope>
    <source>
        <strain evidence="8">CIP 111883</strain>
    </source>
</reference>
<keyword evidence="4 6" id="KW-1133">Transmembrane helix</keyword>
<dbReference type="Proteomes" id="UP000789833">
    <property type="component" value="Unassembled WGS sequence"/>
</dbReference>
<dbReference type="InterPro" id="IPR022493">
    <property type="entry name" value="CHP03716_TM_YkoY"/>
</dbReference>
<evidence type="ECO:0000256" key="2">
    <source>
        <dbReference type="ARBA" id="ARBA00007511"/>
    </source>
</evidence>
<evidence type="ECO:0000256" key="6">
    <source>
        <dbReference type="SAM" id="Phobius"/>
    </source>
</evidence>
<dbReference type="NCBIfam" id="TIGR03716">
    <property type="entry name" value="R_switched_YkoY"/>
    <property type="match status" value="1"/>
</dbReference>
<dbReference type="Pfam" id="PF03741">
    <property type="entry name" value="TerC"/>
    <property type="match status" value="1"/>
</dbReference>
<evidence type="ECO:0008006" key="9">
    <source>
        <dbReference type="Google" id="ProtNLM"/>
    </source>
</evidence>
<proteinExistence type="inferred from homology"/>
<feature type="transmembrane region" description="Helical" evidence="6">
    <location>
        <begin position="157"/>
        <end position="179"/>
    </location>
</feature>
<feature type="transmembrane region" description="Helical" evidence="6">
    <location>
        <begin position="228"/>
        <end position="245"/>
    </location>
</feature>
<comment type="caution">
    <text evidence="7">The sequence shown here is derived from an EMBL/GenBank/DDBJ whole genome shotgun (WGS) entry which is preliminary data.</text>
</comment>
<accession>A0ABM8YTE8</accession>
<dbReference type="InterPro" id="IPR005496">
    <property type="entry name" value="Integral_membrane_TerC"/>
</dbReference>
<keyword evidence="3 6" id="KW-0812">Transmembrane</keyword>
<dbReference type="RefSeq" id="WP_230504480.1">
    <property type="nucleotide sequence ID" value="NZ_CAKJTJ010000039.1"/>
</dbReference>
<protein>
    <recommendedName>
        <fullName evidence="9">YkoY family integral membrane protein</fullName>
    </recommendedName>
</protein>
<sequence length="259" mass="28112">MDIGLLLEYGWVLIILIGLEGILAADNALVIATMVKHLPENQRKKALFYGLAGAFVFRFGSLFLISYLVHIWQVQAVGALYLLGIAAYHLLKKHVLKPKLLKAAEKKKGSGFWMTVIKVELADIAFAVDAILAAVALAVMLPSTNLPTIGGLDGGHFAVILAGGIIGLVIMRFAAGYFVTLLEKRPGLETAAFFVVGWVGVKLGVYALSHPQLAILSESFAKGAPWKITFWSVLVLIGVLGWFMSKEQTEEQPEVQPIK</sequence>
<evidence type="ECO:0000256" key="1">
    <source>
        <dbReference type="ARBA" id="ARBA00004141"/>
    </source>
</evidence>
<keyword evidence="5 6" id="KW-0472">Membrane</keyword>
<feature type="transmembrane region" description="Helical" evidence="6">
    <location>
        <begin position="47"/>
        <end position="65"/>
    </location>
</feature>
<evidence type="ECO:0000256" key="4">
    <source>
        <dbReference type="ARBA" id="ARBA00022989"/>
    </source>
</evidence>
<evidence type="ECO:0000256" key="5">
    <source>
        <dbReference type="ARBA" id="ARBA00023136"/>
    </source>
</evidence>
<name>A0ABM8YTE8_9BACI</name>
<feature type="transmembrane region" description="Helical" evidence="6">
    <location>
        <begin position="71"/>
        <end position="91"/>
    </location>
</feature>
<gene>
    <name evidence="7" type="ORF">BACCIP111883_04022</name>
</gene>
<feature type="transmembrane region" description="Helical" evidence="6">
    <location>
        <begin position="112"/>
        <end position="137"/>
    </location>
</feature>
<feature type="transmembrane region" description="Helical" evidence="6">
    <location>
        <begin position="12"/>
        <end position="35"/>
    </location>
</feature>
<feature type="transmembrane region" description="Helical" evidence="6">
    <location>
        <begin position="191"/>
        <end position="208"/>
    </location>
</feature>